<dbReference type="Proteomes" id="UP001601444">
    <property type="component" value="Unassembled WGS sequence"/>
</dbReference>
<evidence type="ECO:0000256" key="1">
    <source>
        <dbReference type="ARBA" id="ARBA00022857"/>
    </source>
</evidence>
<name>A0ABW6PN54_9NOCA</name>
<dbReference type="SUPFAM" id="SSF53720">
    <property type="entry name" value="ALDH-like"/>
    <property type="match status" value="1"/>
</dbReference>
<accession>A0ABW6PN54</accession>
<dbReference type="InterPro" id="IPR008670">
    <property type="entry name" value="CoA_reduct_LuxC"/>
</dbReference>
<dbReference type="InterPro" id="IPR016161">
    <property type="entry name" value="Ald_DH/histidinol_DH"/>
</dbReference>
<comment type="caution">
    <text evidence="2">The sequence shown here is derived from an EMBL/GenBank/DDBJ whole genome shotgun (WGS) entry which is preliminary data.</text>
</comment>
<dbReference type="EMBL" id="JBIAMX010000006">
    <property type="protein sequence ID" value="MFF0543797.1"/>
    <property type="molecule type" value="Genomic_DNA"/>
</dbReference>
<evidence type="ECO:0000313" key="2">
    <source>
        <dbReference type="EMBL" id="MFF0543797.1"/>
    </source>
</evidence>
<dbReference type="Pfam" id="PF05893">
    <property type="entry name" value="LuxC"/>
    <property type="match status" value="1"/>
</dbReference>
<keyword evidence="1" id="KW-0521">NADP</keyword>
<evidence type="ECO:0000313" key="3">
    <source>
        <dbReference type="Proteomes" id="UP001601444"/>
    </source>
</evidence>
<reference evidence="2 3" key="1">
    <citation type="submission" date="2024-10" db="EMBL/GenBank/DDBJ databases">
        <title>The Natural Products Discovery Center: Release of the First 8490 Sequenced Strains for Exploring Actinobacteria Biosynthetic Diversity.</title>
        <authorList>
            <person name="Kalkreuter E."/>
            <person name="Kautsar S.A."/>
            <person name="Yang D."/>
            <person name="Bader C.D."/>
            <person name="Teijaro C.N."/>
            <person name="Fluegel L."/>
            <person name="Davis C.M."/>
            <person name="Simpson J.R."/>
            <person name="Lauterbach L."/>
            <person name="Steele A.D."/>
            <person name="Gui C."/>
            <person name="Meng S."/>
            <person name="Li G."/>
            <person name="Viehrig K."/>
            <person name="Ye F."/>
            <person name="Su P."/>
            <person name="Kiefer A.F."/>
            <person name="Nichols A."/>
            <person name="Cepeda A.J."/>
            <person name="Yan W."/>
            <person name="Fan B."/>
            <person name="Jiang Y."/>
            <person name="Adhikari A."/>
            <person name="Zheng C.-J."/>
            <person name="Schuster L."/>
            <person name="Cowan T.M."/>
            <person name="Smanski M.J."/>
            <person name="Chevrette M.G."/>
            <person name="De Carvalho L.P.S."/>
            <person name="Shen B."/>
        </authorList>
    </citation>
    <scope>NUCLEOTIDE SEQUENCE [LARGE SCALE GENOMIC DNA]</scope>
    <source>
        <strain evidence="2 3">NPDC004045</strain>
    </source>
</reference>
<sequence length="484" mass="52225">MDLAPAFVRGRAVETAAREFGAPDSGFRAPDAHTLLPGLVLSDPLSLRALHELTTAEIADFLDEVGDRLRPDDNGFLSEALDRLARCSGLSAPVLRSTYGQLAGLFARSTTLELAERTIGTRYLDGWADWGEARVRAFGARTVHVIAGNNPIIAAITLVRNALTRGDAVVKLPANDPYTAVALARTMAAVDPDHPLVRHLSVAYWRGGDEPFESALYRPAHVEKIIAWGGFAAVRHLTRYQQPGLELVTLDPKLSATVIGPEAFADDTSMRTTAALAAADVGLLNQDGCFNARVLYVCSGTDTAGVERAVRWGALLHEQVQALPAAVSTPAVRFDPALRRDLAAVRTSPEFFRVFGGAHDEGAVVVSLSDEPVDFHASLSGRVANVVPVDHPERALRAMNAYTQTVGVWPEALKTSLRDLAPHTGAQRLVSLGYATHFRSDTPQDGIEPMRRMVKWVVDETSDPTRVHPFAQLVPALRPAEAVL</sequence>
<dbReference type="RefSeq" id="WP_387700423.1">
    <property type="nucleotide sequence ID" value="NZ_JBIAMX010000006.1"/>
</dbReference>
<gene>
    <name evidence="2" type="ORF">ACFYTF_13275</name>
</gene>
<proteinExistence type="predicted"/>
<protein>
    <submittedName>
        <fullName evidence="2">Acyl-CoA reductase</fullName>
    </submittedName>
</protein>
<keyword evidence="3" id="KW-1185">Reference proteome</keyword>
<organism evidence="2 3">
    <name type="scientific">Nocardia thailandica</name>
    <dbReference type="NCBI Taxonomy" id="257275"/>
    <lineage>
        <taxon>Bacteria</taxon>
        <taxon>Bacillati</taxon>
        <taxon>Actinomycetota</taxon>
        <taxon>Actinomycetes</taxon>
        <taxon>Mycobacteriales</taxon>
        <taxon>Nocardiaceae</taxon>
        <taxon>Nocardia</taxon>
    </lineage>
</organism>